<organism evidence="1 2">
    <name type="scientific">Burkholderia ambifaria MEX-5</name>
    <dbReference type="NCBI Taxonomy" id="396597"/>
    <lineage>
        <taxon>Bacteria</taxon>
        <taxon>Pseudomonadati</taxon>
        <taxon>Pseudomonadota</taxon>
        <taxon>Betaproteobacteria</taxon>
        <taxon>Burkholderiales</taxon>
        <taxon>Burkholderiaceae</taxon>
        <taxon>Burkholderia</taxon>
        <taxon>Burkholderia cepacia complex</taxon>
    </lineage>
</organism>
<name>B1TCN3_9BURK</name>
<accession>B1TCN3</accession>
<comment type="caution">
    <text evidence="1">The sequence shown here is derived from an EMBL/GenBank/DDBJ whole genome shotgun (WGS) entry which is preliminary data.</text>
</comment>
<reference evidence="1 2" key="1">
    <citation type="submission" date="2008-03" db="EMBL/GenBank/DDBJ databases">
        <title>Sequencing of the draft genome and assembly of Burkholderia ambifaria MEX-5.</title>
        <authorList>
            <consortium name="US DOE Joint Genome Institute (JGI-PGF)"/>
            <person name="Copeland A."/>
            <person name="Lucas S."/>
            <person name="Lapidus A."/>
            <person name="Glavina del Rio T."/>
            <person name="Dalin E."/>
            <person name="Tice H."/>
            <person name="Bruce D."/>
            <person name="Goodwin L."/>
            <person name="Pitluck S."/>
            <person name="Larimer F."/>
            <person name="Land M.L."/>
            <person name="Hauser L."/>
            <person name="Tiedje J."/>
            <person name="Richardson P."/>
        </authorList>
    </citation>
    <scope>NUCLEOTIDE SEQUENCE [LARGE SCALE GENOMIC DNA]</scope>
    <source>
        <strain evidence="1 2">MEX-5</strain>
    </source>
</reference>
<evidence type="ECO:0000313" key="2">
    <source>
        <dbReference type="Proteomes" id="UP000004814"/>
    </source>
</evidence>
<gene>
    <name evidence="1" type="ORF">BamMEX5DRAFT_5549</name>
</gene>
<dbReference type="EMBL" id="ABLK01000259">
    <property type="protein sequence ID" value="EDT38682.1"/>
    <property type="molecule type" value="Genomic_DNA"/>
</dbReference>
<proteinExistence type="predicted"/>
<sequence>MRERGLRAALQRERRAADVRHVRDEHVRRACRDDLLDDPAELLRGQADRLRRRELRGRRVALRLRDLRLVEDVVRAAVDQHDLAGVEAAVLRQVLLDLIGDRRGGRLCVVGVRHARVRMADARLQRHARAALRVAEAAGGLQRDAEAALIRGLQRVAVVLRDVLRPHLARVGREAAAAEAELDLRVGAGVGQAVAERHDLHLHARRRRVRCAAAVVVVTAAACGEQRERGAGDRDLRGAQHALTRAGGCVLLCLHRSISS</sequence>
<protein>
    <submittedName>
        <fullName evidence="1">Uncharacterized protein</fullName>
    </submittedName>
</protein>
<dbReference type="AlphaFoldDB" id="B1TCN3"/>
<evidence type="ECO:0000313" key="1">
    <source>
        <dbReference type="EMBL" id="EDT38682.1"/>
    </source>
</evidence>
<dbReference type="Proteomes" id="UP000004814">
    <property type="component" value="Unassembled WGS sequence"/>
</dbReference>